<feature type="transmembrane region" description="Helical" evidence="7">
    <location>
        <begin position="700"/>
        <end position="720"/>
    </location>
</feature>
<dbReference type="GO" id="GO:0008270">
    <property type="term" value="F:zinc ion binding"/>
    <property type="evidence" value="ECO:0007669"/>
    <property type="project" value="InterPro"/>
</dbReference>
<dbReference type="GO" id="GO:0022857">
    <property type="term" value="F:transmembrane transporter activity"/>
    <property type="evidence" value="ECO:0007669"/>
    <property type="project" value="InterPro"/>
</dbReference>
<accession>A0A8H4L9R1</accession>
<feature type="transmembrane region" description="Helical" evidence="7">
    <location>
        <begin position="824"/>
        <end position="841"/>
    </location>
</feature>
<evidence type="ECO:0000259" key="8">
    <source>
        <dbReference type="PROSITE" id="PS50048"/>
    </source>
</evidence>
<feature type="transmembrane region" description="Helical" evidence="7">
    <location>
        <begin position="789"/>
        <end position="812"/>
    </location>
</feature>
<dbReference type="SUPFAM" id="SSF103473">
    <property type="entry name" value="MFS general substrate transporter"/>
    <property type="match status" value="1"/>
</dbReference>
<dbReference type="GO" id="GO:0005886">
    <property type="term" value="C:plasma membrane"/>
    <property type="evidence" value="ECO:0007669"/>
    <property type="project" value="TreeGrafter"/>
</dbReference>
<evidence type="ECO:0000313" key="9">
    <source>
        <dbReference type="EMBL" id="KAF4464225.1"/>
    </source>
</evidence>
<feature type="transmembrane region" description="Helical" evidence="7">
    <location>
        <begin position="740"/>
        <end position="757"/>
    </location>
</feature>
<evidence type="ECO:0000256" key="4">
    <source>
        <dbReference type="ARBA" id="ARBA00023136"/>
    </source>
</evidence>
<keyword evidence="6" id="KW-0539">Nucleus</keyword>
<dbReference type="PRINTS" id="PR00755">
    <property type="entry name" value="AFLATOXINBRP"/>
</dbReference>
<keyword evidence="10" id="KW-1185">Reference proteome</keyword>
<dbReference type="SMART" id="SM00066">
    <property type="entry name" value="GAL4"/>
    <property type="match status" value="1"/>
</dbReference>
<dbReference type="EMBL" id="JAADYS010001223">
    <property type="protein sequence ID" value="KAF4464225.1"/>
    <property type="molecule type" value="Genomic_DNA"/>
</dbReference>
<dbReference type="SUPFAM" id="SSF57701">
    <property type="entry name" value="Zn2/Cys6 DNA-binding domain"/>
    <property type="match status" value="1"/>
</dbReference>
<dbReference type="Gene3D" id="1.20.1250.20">
    <property type="entry name" value="MFS general substrate transporter like domains"/>
    <property type="match status" value="1"/>
</dbReference>
<feature type="transmembrane region" description="Helical" evidence="7">
    <location>
        <begin position="1010"/>
        <end position="1028"/>
    </location>
</feature>
<dbReference type="InterPro" id="IPR021858">
    <property type="entry name" value="Fun_TF"/>
</dbReference>
<dbReference type="PROSITE" id="PS50048">
    <property type="entry name" value="ZN2_CY6_FUNGAL_2"/>
    <property type="match status" value="1"/>
</dbReference>
<dbReference type="InterPro" id="IPR036864">
    <property type="entry name" value="Zn2-C6_fun-type_DNA-bd_sf"/>
</dbReference>
<dbReference type="PANTHER" id="PTHR23502">
    <property type="entry name" value="MAJOR FACILITATOR SUPERFAMILY"/>
    <property type="match status" value="1"/>
</dbReference>
<keyword evidence="5" id="KW-0325">Glycoprotein</keyword>
<comment type="caution">
    <text evidence="9">The sequence shown here is derived from an EMBL/GenBank/DDBJ whole genome shotgun (WGS) entry which is preliminary data.</text>
</comment>
<dbReference type="InterPro" id="IPR001138">
    <property type="entry name" value="Zn2Cys6_DnaBD"/>
</dbReference>
<sequence>MPRRRAAERSAPVQRRTRSGCQTCRSRKIKCDEAKPRCRNCVSRGLACNRVLQLKWEPEFTARGLSFGREGVWSKESATHAPRKRQLSHSPTSPLLVSPSIEPRHFINTYCSDFDPDSNHEQGLGDETFELREQADASASALVLRSQAYPSLLPSPSFFPSLNSSDQSLFEYYLLRLCPLTTPSPHLSSPFANLVAPLFTLSSGHDLIVQSVLAFSARHRSITNPQWARAAMKMKGNVLHGLLQKIRSPDITADVILDPQVPAAMMFLCLYEILDNCDHRWVIHLRASQDFMRKRKQLLLPSGQDSGFGSLASFAERYFAFQDVISRTACGNSPLFGLEYWQRPDQPEDIDAWMGCSPAMASVIFRITELARSRDRDNMTEPHFESQVMELDKELGSINSNITAIEMLDDTVRRCVDLKKSSVEVYFHCLLRDANPSTPRVSRLVSELLLSIQELVKQGCVAGLLFPLFVAAVELNPLDDGDIYNQTETGSQISGRRLVLETLDAMVGASLANIERTKAVILKVWRMRDLLAQDDQLTTGDHNDWHTFTAVLCEAEKHMAQADMAIRGSPESGTLPPCCYHHLDHIGAFRRQYESCPAWQRTRGDANPGAFDRIKYLLATQMASELSFSLLFNNPSLHDLMAAHGIDYDAVPGTEQLLIGKADGAEPALAGDSDIVLIPQPSSCSGDPLTWPKWKKNYQLLLLAVYACAFSFGENTLGAAWTTVSEETGVSLTNMNGGSALNYLFLGFINIWWMPTANIIGRRFVFLTTLCICLSTAVWLGSFHGTAQWMLNMAINGIGTSAYQAIVQLSVFDMFFAHERGRSLGFYLFGQQLGSILGLITGGSMADTVGWRWSQYICGIIFAVVLVLFFFTFEETMFPRFLFPITGIPTTASAQDDEATAGVPVTADKKSSEGRFGVRAQPYTSHTDGFVDEFPKRTYLQMLKPWTRYQQNKTTFWQYFRRPFFLFAFPNVVIAGFIYAFGCTAGIVSFNTISEILTSPPYNFSTTHTGSMFFAALIGNFLGWAISIRSDQLVIYLARRNGGIREPEMRLWMLVPCFCCAGGGYLLYGWGAQSGAHWITIGIGIGGMITHQISGGLVVVLALCSSAVNFAMSYSAQPLIEAVGYGWAFVFFGGCVLASVLTAIPPKLFGKRWRMAKAPRYYKFLEEVGGGTD</sequence>
<protein>
    <recommendedName>
        <fullName evidence="8">Zn(2)-C6 fungal-type domain-containing protein</fullName>
    </recommendedName>
</protein>
<dbReference type="PROSITE" id="PS00463">
    <property type="entry name" value="ZN2_CY6_FUNGAL_1"/>
    <property type="match status" value="1"/>
</dbReference>
<dbReference type="Proteomes" id="UP000554235">
    <property type="component" value="Unassembled WGS sequence"/>
</dbReference>
<dbReference type="OrthoDB" id="5069333at2759"/>
<keyword evidence="2 7" id="KW-0812">Transmembrane</keyword>
<feature type="transmembrane region" description="Helical" evidence="7">
    <location>
        <begin position="1097"/>
        <end position="1116"/>
    </location>
</feature>
<proteinExistence type="predicted"/>
<keyword evidence="3 7" id="KW-1133">Transmembrane helix</keyword>
<dbReference type="Pfam" id="PF00172">
    <property type="entry name" value="Zn_clus"/>
    <property type="match status" value="1"/>
</dbReference>
<reference evidence="9 10" key="1">
    <citation type="submission" date="2020-01" db="EMBL/GenBank/DDBJ databases">
        <title>Identification and distribution of gene clusters putatively required for synthesis of sphingolipid metabolism inhibitors in phylogenetically diverse species of the filamentous fungus Fusarium.</title>
        <authorList>
            <person name="Kim H.-S."/>
            <person name="Busman M."/>
            <person name="Brown D.W."/>
            <person name="Divon H."/>
            <person name="Uhlig S."/>
            <person name="Proctor R.H."/>
        </authorList>
    </citation>
    <scope>NUCLEOTIDE SEQUENCE [LARGE SCALE GENOMIC DNA]</scope>
    <source>
        <strain evidence="9 10">NRRL 20459</strain>
    </source>
</reference>
<evidence type="ECO:0000313" key="10">
    <source>
        <dbReference type="Proteomes" id="UP000554235"/>
    </source>
</evidence>
<dbReference type="PANTHER" id="PTHR23502:SF178">
    <property type="entry name" value="TRANSPORTER, PUTATIVE (AFU_ORTHOLOGUE AFUA_2G02040)-RELATED"/>
    <property type="match status" value="1"/>
</dbReference>
<feature type="transmembrane region" description="Helical" evidence="7">
    <location>
        <begin position="964"/>
        <end position="990"/>
    </location>
</feature>
<dbReference type="InterPro" id="IPR011701">
    <property type="entry name" value="MFS"/>
</dbReference>
<evidence type="ECO:0000256" key="7">
    <source>
        <dbReference type="SAM" id="Phobius"/>
    </source>
</evidence>
<dbReference type="InterPro" id="IPR036259">
    <property type="entry name" value="MFS_trans_sf"/>
</dbReference>
<evidence type="ECO:0000256" key="3">
    <source>
        <dbReference type="ARBA" id="ARBA00022989"/>
    </source>
</evidence>
<evidence type="ECO:0000256" key="1">
    <source>
        <dbReference type="ARBA" id="ARBA00004141"/>
    </source>
</evidence>
<evidence type="ECO:0000256" key="5">
    <source>
        <dbReference type="ARBA" id="ARBA00023180"/>
    </source>
</evidence>
<comment type="subcellular location">
    <subcellularLocation>
        <location evidence="1">Membrane</location>
        <topology evidence="1">Multi-pass membrane protein</topology>
    </subcellularLocation>
</comment>
<dbReference type="Pfam" id="PF11951">
    <property type="entry name" value="Fungal_trans_2"/>
    <property type="match status" value="1"/>
</dbReference>
<gene>
    <name evidence="9" type="ORF">FALBO_8930</name>
</gene>
<keyword evidence="4 7" id="KW-0472">Membrane</keyword>
<organism evidence="9 10">
    <name type="scientific">Fusarium albosuccineum</name>
    <dbReference type="NCBI Taxonomy" id="1237068"/>
    <lineage>
        <taxon>Eukaryota</taxon>
        <taxon>Fungi</taxon>
        <taxon>Dikarya</taxon>
        <taxon>Ascomycota</taxon>
        <taxon>Pezizomycotina</taxon>
        <taxon>Sordariomycetes</taxon>
        <taxon>Hypocreomycetidae</taxon>
        <taxon>Hypocreales</taxon>
        <taxon>Nectriaceae</taxon>
        <taxon>Fusarium</taxon>
        <taxon>Fusarium decemcellulare species complex</taxon>
    </lineage>
</organism>
<name>A0A8H4L9R1_9HYPO</name>
<dbReference type="Gene3D" id="4.10.240.10">
    <property type="entry name" value="Zn(2)-C6 fungal-type DNA-binding domain"/>
    <property type="match status" value="1"/>
</dbReference>
<dbReference type="AlphaFoldDB" id="A0A8H4L9R1"/>
<feature type="transmembrane region" description="Helical" evidence="7">
    <location>
        <begin position="1122"/>
        <end position="1144"/>
    </location>
</feature>
<feature type="transmembrane region" description="Helical" evidence="7">
    <location>
        <begin position="853"/>
        <end position="873"/>
    </location>
</feature>
<evidence type="ECO:0000256" key="2">
    <source>
        <dbReference type="ARBA" id="ARBA00022692"/>
    </source>
</evidence>
<feature type="domain" description="Zn(2)-C6 fungal-type" evidence="8">
    <location>
        <begin position="20"/>
        <end position="50"/>
    </location>
</feature>
<dbReference type="Pfam" id="PF07690">
    <property type="entry name" value="MFS_1"/>
    <property type="match status" value="1"/>
</dbReference>
<evidence type="ECO:0000256" key="6">
    <source>
        <dbReference type="ARBA" id="ARBA00023242"/>
    </source>
</evidence>
<feature type="transmembrane region" description="Helical" evidence="7">
    <location>
        <begin position="1049"/>
        <end position="1068"/>
    </location>
</feature>
<dbReference type="CDD" id="cd00067">
    <property type="entry name" value="GAL4"/>
    <property type="match status" value="1"/>
</dbReference>
<dbReference type="GO" id="GO:0000981">
    <property type="term" value="F:DNA-binding transcription factor activity, RNA polymerase II-specific"/>
    <property type="evidence" value="ECO:0007669"/>
    <property type="project" value="InterPro"/>
</dbReference>
<feature type="transmembrane region" description="Helical" evidence="7">
    <location>
        <begin position="764"/>
        <end position="783"/>
    </location>
</feature>